<dbReference type="EMBL" id="VSWC01000067">
    <property type="protein sequence ID" value="KAA1096711.1"/>
    <property type="molecule type" value="Genomic_DNA"/>
</dbReference>
<gene>
    <name evidence="2" type="ORF">PGT21_025917</name>
    <name evidence="3" type="ORF">PGTUg99_013600</name>
</gene>
<evidence type="ECO:0000313" key="5">
    <source>
        <dbReference type="Proteomes" id="UP000325313"/>
    </source>
</evidence>
<name>A0A5B0S2V8_PUCGR</name>
<accession>A0A5B0S2V8</accession>
<evidence type="ECO:0000313" key="2">
    <source>
        <dbReference type="EMBL" id="KAA1096711.1"/>
    </source>
</evidence>
<sequence>MDECKDDNQAGSGCPRPGPSWACSFSGALGQAAFRKSAARPEPVYNSGCPQASILTGFRACGGLPVVASGLPAGIGRNSDLTERGRHQGSPLHRPDGQPD</sequence>
<organism evidence="3 5">
    <name type="scientific">Puccinia graminis f. sp. tritici</name>
    <dbReference type="NCBI Taxonomy" id="56615"/>
    <lineage>
        <taxon>Eukaryota</taxon>
        <taxon>Fungi</taxon>
        <taxon>Dikarya</taxon>
        <taxon>Basidiomycota</taxon>
        <taxon>Pucciniomycotina</taxon>
        <taxon>Pucciniomycetes</taxon>
        <taxon>Pucciniales</taxon>
        <taxon>Pucciniaceae</taxon>
        <taxon>Puccinia</taxon>
    </lineage>
</organism>
<reference evidence="4 5" key="1">
    <citation type="submission" date="2019-05" db="EMBL/GenBank/DDBJ databases">
        <title>Emergence of the Ug99 lineage of the wheat stem rust pathogen through somatic hybridization.</title>
        <authorList>
            <person name="Li F."/>
            <person name="Upadhyaya N.M."/>
            <person name="Sperschneider J."/>
            <person name="Matny O."/>
            <person name="Nguyen-Phuc H."/>
            <person name="Mago R."/>
            <person name="Raley C."/>
            <person name="Miller M.E."/>
            <person name="Silverstein K.A.T."/>
            <person name="Henningsen E."/>
            <person name="Hirsch C.D."/>
            <person name="Visser B."/>
            <person name="Pretorius Z.A."/>
            <person name="Steffenson B.J."/>
            <person name="Schwessinger B."/>
            <person name="Dodds P.N."/>
            <person name="Figueroa M."/>
        </authorList>
    </citation>
    <scope>NUCLEOTIDE SEQUENCE [LARGE SCALE GENOMIC DNA]</scope>
    <source>
        <strain evidence="2">21-0</strain>
        <strain evidence="3 5">Ug99</strain>
    </source>
</reference>
<proteinExistence type="predicted"/>
<dbReference type="AlphaFoldDB" id="A0A5B0S2V8"/>
<protein>
    <submittedName>
        <fullName evidence="3">Uncharacterized protein</fullName>
    </submittedName>
</protein>
<evidence type="ECO:0000313" key="3">
    <source>
        <dbReference type="EMBL" id="KAA1131705.1"/>
    </source>
</evidence>
<evidence type="ECO:0000313" key="4">
    <source>
        <dbReference type="Proteomes" id="UP000324748"/>
    </source>
</evidence>
<dbReference type="Proteomes" id="UP000325313">
    <property type="component" value="Unassembled WGS sequence"/>
</dbReference>
<keyword evidence="4" id="KW-1185">Reference proteome</keyword>
<comment type="caution">
    <text evidence="3">The sequence shown here is derived from an EMBL/GenBank/DDBJ whole genome shotgun (WGS) entry which is preliminary data.</text>
</comment>
<dbReference type="Proteomes" id="UP000324748">
    <property type="component" value="Unassembled WGS sequence"/>
</dbReference>
<evidence type="ECO:0000256" key="1">
    <source>
        <dbReference type="SAM" id="MobiDB-lite"/>
    </source>
</evidence>
<dbReference type="EMBL" id="VDEP01000102">
    <property type="protein sequence ID" value="KAA1131705.1"/>
    <property type="molecule type" value="Genomic_DNA"/>
</dbReference>
<feature type="region of interest" description="Disordered" evidence="1">
    <location>
        <begin position="72"/>
        <end position="100"/>
    </location>
</feature>